<evidence type="ECO:0000256" key="12">
    <source>
        <dbReference type="ARBA" id="ARBA00023136"/>
    </source>
</evidence>
<keyword evidence="12 14" id="KW-0472">Membrane</keyword>
<name>A0A2Z2NSK4_9GAMM</name>
<dbReference type="KEGG" id="gai:IMCC3135_00115"/>
<dbReference type="NCBIfam" id="NF003404">
    <property type="entry name" value="PRK04750.1"/>
    <property type="match status" value="1"/>
</dbReference>
<dbReference type="GO" id="GO:0005524">
    <property type="term" value="F:ATP binding"/>
    <property type="evidence" value="ECO:0007669"/>
    <property type="project" value="UniProtKB-KW"/>
</dbReference>
<evidence type="ECO:0000256" key="13">
    <source>
        <dbReference type="SAM" id="MobiDB-lite"/>
    </source>
</evidence>
<keyword evidence="11 14" id="KW-1133">Transmembrane helix</keyword>
<evidence type="ECO:0000256" key="4">
    <source>
        <dbReference type="ARBA" id="ARBA00022519"/>
    </source>
</evidence>
<reference evidence="16 17" key="1">
    <citation type="submission" date="2016-12" db="EMBL/GenBank/DDBJ databases">
        <authorList>
            <person name="Song W.-J."/>
            <person name="Kurnit D.M."/>
        </authorList>
    </citation>
    <scope>NUCLEOTIDE SEQUENCE [LARGE SCALE GENOMIC DNA]</scope>
    <source>
        <strain evidence="16 17">IMCC3135</strain>
    </source>
</reference>
<accession>A0A2Z2NSK4</accession>
<evidence type="ECO:0000256" key="10">
    <source>
        <dbReference type="ARBA" id="ARBA00022840"/>
    </source>
</evidence>
<keyword evidence="17" id="KW-1185">Reference proteome</keyword>
<proteinExistence type="inferred from homology"/>
<feature type="region of interest" description="Disordered" evidence="13">
    <location>
        <begin position="481"/>
        <end position="505"/>
    </location>
</feature>
<dbReference type="EMBL" id="CP018632">
    <property type="protein sequence ID" value="ASJ70154.1"/>
    <property type="molecule type" value="Genomic_DNA"/>
</dbReference>
<evidence type="ECO:0000256" key="3">
    <source>
        <dbReference type="ARBA" id="ARBA00022475"/>
    </source>
</evidence>
<keyword evidence="7 14" id="KW-0812">Transmembrane</keyword>
<dbReference type="NCBIfam" id="TIGR01982">
    <property type="entry name" value="UbiB"/>
    <property type="match status" value="1"/>
</dbReference>
<dbReference type="RefSeq" id="WP_088915721.1">
    <property type="nucleotide sequence ID" value="NZ_CP018632.1"/>
</dbReference>
<feature type="transmembrane region" description="Helical" evidence="14">
    <location>
        <begin position="507"/>
        <end position="530"/>
    </location>
</feature>
<evidence type="ECO:0000256" key="5">
    <source>
        <dbReference type="ARBA" id="ARBA00022679"/>
    </source>
</evidence>
<sequence>MIGRVARFARIEQVMVKYALEELILEQTRARSLKHLFLLSPTRWMSAETRALPRGVRIRMALEELGPVFVKLGQVLSTRRDLLPDDIGDELTILQDKVKSFPSPIARAQIESALEATIAEVFKDFEDIPIASASVAQVHGAVLHDGSEVVVKVLRPGIKEVIRRDVSLMYLLADMAALVLEDGKRLRPREVVAEYDRTIHDELDLVAEATNAVVLRNNFKDSKTLYIPEIYWEYTRSSVMVQERISGIPIRDVKAMAEIGMDMKKLAEHGVEIFYTQVFDHNFFHADMHPGNIFVSREHPEHPQYIAVDFGIVGSLTDEDQRYIGENLLAFFQRDYRRVAQLHIDSGWVPRDTRVSELEAGVRAVCEPIFEKPLSEISFGHVLLQLFHVARRFEMEVQPQLVLLQKTLLNIEGLGRQLYPDLDLWATGKPFLKRWVLKRNNPQTILKRFVDQAPAILKVMPELPMMMHDFIDMQNKTMHKELAESDRHSHRSGSGRGRGRRESSGKALRYSITGAAALISAAMLSSAFVMSATAAVPYWVGFVALVGVVYLVVGLRQT</sequence>
<dbReference type="InterPro" id="IPR045308">
    <property type="entry name" value="UbiB_bact"/>
</dbReference>
<keyword evidence="3" id="KW-1003">Cell membrane</keyword>
<evidence type="ECO:0000256" key="7">
    <source>
        <dbReference type="ARBA" id="ARBA00022692"/>
    </source>
</evidence>
<dbReference type="GO" id="GO:0006744">
    <property type="term" value="P:ubiquinone biosynthetic process"/>
    <property type="evidence" value="ECO:0007669"/>
    <property type="project" value="UniProtKB-UniPathway"/>
</dbReference>
<evidence type="ECO:0000256" key="14">
    <source>
        <dbReference type="SAM" id="Phobius"/>
    </source>
</evidence>
<evidence type="ECO:0000256" key="2">
    <source>
        <dbReference type="ARBA" id="ARBA00009670"/>
    </source>
</evidence>
<feature type="domain" description="ABC1 atypical kinase-like" evidence="15">
    <location>
        <begin position="94"/>
        <end position="342"/>
    </location>
</feature>
<comment type="pathway">
    <text evidence="1">Cofactor biosynthesis; ubiquinone biosynthesis [regulation].</text>
</comment>
<dbReference type="CDD" id="cd13972">
    <property type="entry name" value="UbiB"/>
    <property type="match status" value="1"/>
</dbReference>
<dbReference type="InterPro" id="IPR004147">
    <property type="entry name" value="ABC1_dom"/>
</dbReference>
<keyword evidence="10" id="KW-0067">ATP-binding</keyword>
<feature type="transmembrane region" description="Helical" evidence="14">
    <location>
        <begin position="536"/>
        <end position="555"/>
    </location>
</feature>
<evidence type="ECO:0000313" key="17">
    <source>
        <dbReference type="Proteomes" id="UP000250079"/>
    </source>
</evidence>
<evidence type="ECO:0000313" key="16">
    <source>
        <dbReference type="EMBL" id="ASJ70154.1"/>
    </source>
</evidence>
<keyword evidence="9" id="KW-0418">Kinase</keyword>
<dbReference type="AlphaFoldDB" id="A0A2Z2NSK4"/>
<evidence type="ECO:0000256" key="8">
    <source>
        <dbReference type="ARBA" id="ARBA00022741"/>
    </source>
</evidence>
<dbReference type="PANTHER" id="PTHR10566">
    <property type="entry name" value="CHAPERONE-ACTIVITY OF BC1 COMPLEX CABC1 -RELATED"/>
    <property type="match status" value="1"/>
</dbReference>
<keyword evidence="5 16" id="KW-0808">Transferase</keyword>
<evidence type="ECO:0000256" key="11">
    <source>
        <dbReference type="ARBA" id="ARBA00022989"/>
    </source>
</evidence>
<organism evidence="16 17">
    <name type="scientific">Granulosicoccus antarcticus IMCC3135</name>
    <dbReference type="NCBI Taxonomy" id="1192854"/>
    <lineage>
        <taxon>Bacteria</taxon>
        <taxon>Pseudomonadati</taxon>
        <taxon>Pseudomonadota</taxon>
        <taxon>Gammaproteobacteria</taxon>
        <taxon>Chromatiales</taxon>
        <taxon>Granulosicoccaceae</taxon>
        <taxon>Granulosicoccus</taxon>
    </lineage>
</organism>
<keyword evidence="8" id="KW-0547">Nucleotide-binding</keyword>
<gene>
    <name evidence="16" type="primary">ubiB</name>
    <name evidence="16" type="ORF">IMCC3135_00115</name>
</gene>
<evidence type="ECO:0000256" key="1">
    <source>
        <dbReference type="ARBA" id="ARBA00005020"/>
    </source>
</evidence>
<dbReference type="GO" id="GO:0016301">
    <property type="term" value="F:kinase activity"/>
    <property type="evidence" value="ECO:0007669"/>
    <property type="project" value="UniProtKB-KW"/>
</dbReference>
<protein>
    <recommendedName>
        <fullName evidence="15">ABC1 atypical kinase-like domain-containing protein</fullName>
    </recommendedName>
</protein>
<dbReference type="OrthoDB" id="9795390at2"/>
<dbReference type="InterPro" id="IPR010232">
    <property type="entry name" value="UbiB"/>
</dbReference>
<dbReference type="Pfam" id="PF03109">
    <property type="entry name" value="ABC1"/>
    <property type="match status" value="1"/>
</dbReference>
<dbReference type="PANTHER" id="PTHR10566:SF113">
    <property type="entry name" value="PROTEIN ACTIVITY OF BC1 COMPLEX KINASE 7, CHLOROPLASTIC"/>
    <property type="match status" value="1"/>
</dbReference>
<evidence type="ECO:0000259" key="15">
    <source>
        <dbReference type="Pfam" id="PF03109"/>
    </source>
</evidence>
<keyword evidence="6" id="KW-0831">Ubiquinone biosynthesis</keyword>
<comment type="similarity">
    <text evidence="2">Belongs to the protein kinase superfamily. ADCK protein kinase family.</text>
</comment>
<evidence type="ECO:0000256" key="6">
    <source>
        <dbReference type="ARBA" id="ARBA00022688"/>
    </source>
</evidence>
<dbReference type="Proteomes" id="UP000250079">
    <property type="component" value="Chromosome"/>
</dbReference>
<dbReference type="InterPro" id="IPR011009">
    <property type="entry name" value="Kinase-like_dom_sf"/>
</dbReference>
<dbReference type="InterPro" id="IPR050154">
    <property type="entry name" value="UbiB_kinase"/>
</dbReference>
<dbReference type="UniPathway" id="UPA00232"/>
<feature type="compositionally biased region" description="Basic residues" evidence="13">
    <location>
        <begin position="488"/>
        <end position="499"/>
    </location>
</feature>
<dbReference type="SUPFAM" id="SSF56112">
    <property type="entry name" value="Protein kinase-like (PK-like)"/>
    <property type="match status" value="1"/>
</dbReference>
<keyword evidence="4" id="KW-0997">Cell inner membrane</keyword>
<evidence type="ECO:0000256" key="9">
    <source>
        <dbReference type="ARBA" id="ARBA00022777"/>
    </source>
</evidence>